<geneLocation type="plasmid" evidence="4 8">
    <name>pHME505</name>
</geneLocation>
<dbReference type="PATRIC" id="fig|523841.21.peg.3845"/>
<evidence type="ECO:0000313" key="3">
    <source>
        <dbReference type="EMBL" id="ELZ97479.1"/>
    </source>
</evidence>
<dbReference type="EMBL" id="CP039140">
    <property type="protein sequence ID" value="QCQ76700.1"/>
    <property type="molecule type" value="Genomic_DNA"/>
</dbReference>
<geneLocation type="plasmid" evidence="2 7">
    <name>HMPLAS1</name>
</geneLocation>
<dbReference type="GeneID" id="40157801"/>
<dbReference type="HOGENOM" id="CLU_1850569_0_0_2"/>
<reference evidence="1" key="5">
    <citation type="submission" date="2014-05" db="EMBL/GenBank/DDBJ databases">
        <authorList>
            <person name="Wang L."/>
            <person name="Yang H."/>
            <person name="Xiang H."/>
        </authorList>
    </citation>
    <scope>NUCLEOTIDE SEQUENCE</scope>
    <source>
        <strain evidence="1">CGMCC 1.2087</strain>
        <plasmid evidence="1">pHM500</plasmid>
    </source>
</reference>
<proteinExistence type="predicted"/>
<accession>I3RAC6</accession>
<organism evidence="1 5">
    <name type="scientific">Haloferax mediterranei (strain ATCC 33500 / DSM 1411 / JCM 8866 / NBRC 14739 / NCIMB 2177 / R-4)</name>
    <name type="common">Halobacterium mediterranei</name>
    <dbReference type="NCBI Taxonomy" id="523841"/>
    <lineage>
        <taxon>Archaea</taxon>
        <taxon>Methanobacteriati</taxon>
        <taxon>Methanobacteriota</taxon>
        <taxon>Stenosarchaea group</taxon>
        <taxon>Halobacteria</taxon>
        <taxon>Halobacteriales</taxon>
        <taxon>Haloferacaceae</taxon>
        <taxon>Haloferax</taxon>
    </lineage>
</organism>
<name>I3RAC6_HALMT</name>
<dbReference type="KEGG" id="hme:HFX_6059"/>
<reference evidence="3 6" key="3">
    <citation type="journal article" date="2014" name="PLoS Genet.">
        <title>Phylogenetically driven sequencing of extremely halophilic archaea reveals strategies for static and dynamic osmo-response.</title>
        <authorList>
            <person name="Becker E.A."/>
            <person name="Seitzer P.M."/>
            <person name="Tritt A."/>
            <person name="Larsen D."/>
            <person name="Krusor M."/>
            <person name="Yao A.I."/>
            <person name="Wu D."/>
            <person name="Madern D."/>
            <person name="Eisen J.A."/>
            <person name="Darling A.E."/>
            <person name="Facciotti M.T."/>
        </authorList>
    </citation>
    <scope>NUCLEOTIDE SEQUENCE [LARGE SCALE GENOMIC DNA]</scope>
    <source>
        <strain evidence="3">ATCC 33500</strain>
        <strain evidence="6">ATCC 33500 / DSM 1411 / JCM 8866 / NBRC 14739 / NCIMB 2177 / R-4</strain>
    </source>
</reference>
<evidence type="ECO:0000313" key="6">
    <source>
        <dbReference type="Proteomes" id="UP000011603"/>
    </source>
</evidence>
<reference evidence="1 5" key="2">
    <citation type="journal article" date="2012" name="J. Bacteriol.">
        <title>Complete genome sequence of the metabolically versatile halophilic archaeon Haloferax mediterranei, a poly(3-hydroxybutyrate-co-3-hydroxyvalerate) producer.</title>
        <authorList>
            <person name="Han J."/>
            <person name="Zhang F."/>
            <person name="Hou J."/>
            <person name="Liu X."/>
            <person name="Li M."/>
            <person name="Liu H."/>
            <person name="Cai L."/>
            <person name="Zhang B."/>
            <person name="Chen Y."/>
            <person name="Zhou J."/>
            <person name="Hu S."/>
            <person name="Xiang H."/>
        </authorList>
    </citation>
    <scope>NUCLEOTIDE SEQUENCE [LARGE SCALE GENOMIC DNA]</scope>
    <source>
        <strain evidence="5">ATCC 33500 / DSM 1411 / JCM 8866 / NBRC 14739 / NCIMB 2177 / R-4</strain>
        <strain evidence="1">CGMCC 1.2087</strain>
        <plasmid evidence="5">pHM500</plasmid>
    </source>
</reference>
<geneLocation type="plasmid" evidence="1 5">
    <name>pHM500</name>
</geneLocation>
<protein>
    <submittedName>
        <fullName evidence="1">Uncharacterized protein</fullName>
    </submittedName>
</protein>
<dbReference type="AlphaFoldDB" id="I3RAC6"/>
<dbReference type="Proteomes" id="UP000299011">
    <property type="component" value="Plasmid pHME505"/>
</dbReference>
<dbReference type="Proteomes" id="UP000006469">
    <property type="component" value="Plasmid pHM500"/>
</dbReference>
<dbReference type="EMBL" id="AOLO01000015">
    <property type="protein sequence ID" value="ELZ97479.1"/>
    <property type="molecule type" value="Genomic_DNA"/>
</dbReference>
<dbReference type="Proteomes" id="UP000027075">
    <property type="component" value="Plasmid HMPLAS1"/>
</dbReference>
<keyword evidence="1" id="KW-0614">Plasmid</keyword>
<dbReference type="Proteomes" id="UP000011603">
    <property type="component" value="Unassembled WGS sequence"/>
</dbReference>
<dbReference type="EMBL" id="CP007554">
    <property type="protein sequence ID" value="AHZ24699.1"/>
    <property type="molecule type" value="Genomic_DNA"/>
</dbReference>
<reference evidence="1" key="1">
    <citation type="journal article" date="2012" name="Appl. Environ. Microbiol.">
        <title>Identification of the haloarchaeal phasin (PhaP) that functions in polyhydroxyalkanoate accumulation and granule formation in Haloferax mediterranei.</title>
        <authorList>
            <person name="Cai S."/>
            <person name="Cai L."/>
            <person name="Liu H."/>
            <person name="Liu X."/>
            <person name="Han J."/>
            <person name="Zhou J."/>
            <person name="Xiang H."/>
        </authorList>
    </citation>
    <scope>NUCLEOTIDE SEQUENCE</scope>
    <source>
        <strain evidence="1">CGMCC 1.2087</strain>
    </source>
</reference>
<reference evidence="4 8" key="6">
    <citation type="submission" date="2019-04" db="EMBL/GenBank/DDBJ databases">
        <title>Methylomes of two halophilic Archaea, Haloarcula marismortui and Haloferax mediterranei.</title>
        <authorList>
            <person name="DasSarma S."/>
            <person name="DasSarma P."/>
            <person name="DasSarma S."/>
            <person name="Fomenkov A."/>
            <person name="Vincze T."/>
            <person name="Anton B.P."/>
            <person name="Roberts R.J."/>
        </authorList>
    </citation>
    <scope>NUCLEOTIDE SEQUENCE [LARGE SCALE GENOMIC DNA]</scope>
    <source>
        <strain evidence="4">ATCC 33500</strain>
        <strain evidence="8">ATCC 33500 / DSM 1411 / JCM 8866 / NBRC 14739 / NCIMB 2177 / R-4</strain>
        <plasmid evidence="4 8">pHME505</plasmid>
    </source>
</reference>
<evidence type="ECO:0000313" key="7">
    <source>
        <dbReference type="Proteomes" id="UP000027075"/>
    </source>
</evidence>
<evidence type="ECO:0000313" key="4">
    <source>
        <dbReference type="EMBL" id="QCQ76700.1"/>
    </source>
</evidence>
<reference evidence="2 7" key="4">
    <citation type="submission" date="2014-04" db="EMBL/GenBank/DDBJ databases">
        <title>Transcriptional profiles of Haloferax mediterranei on the basis of nitrogen availability.</title>
        <authorList>
            <person name="Bautista V."/>
        </authorList>
    </citation>
    <scope>NUCLEOTIDE SEQUENCE [LARGE SCALE GENOMIC DNA]</scope>
    <source>
        <strain evidence="2">ATCC 33500</strain>
        <strain evidence="7">ATCC 33500 / DSM 1411 / JCM 8866 / NBRC 14739 / NCIMB 2177 / R-4</strain>
        <plasmid evidence="2">HMPLAS1</plasmid>
        <plasmid evidence="7">Plasmid HMPLAS1</plasmid>
    </source>
</reference>
<evidence type="ECO:0000313" key="2">
    <source>
        <dbReference type="EMBL" id="AHZ24699.1"/>
    </source>
</evidence>
<dbReference type="EMBL" id="CP001871">
    <property type="protein sequence ID" value="AFK21186.1"/>
    <property type="molecule type" value="Genomic_DNA"/>
</dbReference>
<sequence>MAWDPKSDIGEQPIPVPTPDELVVHLREAGAKCVYLSRERAFREGTVPITVTYEFSREETEDDTGSEMVHEMLTSVFDAFGDQIWFHDRKWFLDWSVEPAFTEPELDLIPLYDRRVERKHGDGFNLWNLRFVYEAYRE</sequence>
<evidence type="ECO:0000313" key="1">
    <source>
        <dbReference type="EMBL" id="AFK21186.1"/>
    </source>
</evidence>
<dbReference type="RefSeq" id="WP_004061057.1">
    <property type="nucleotide sequence ID" value="NC_017944.1"/>
</dbReference>
<gene>
    <name evidence="1" type="ordered locus">HFX_6059</name>
    <name evidence="2" type="ORF">BM92_17620</name>
    <name evidence="3" type="ORF">C439_19193</name>
    <name evidence="4" type="ORF">E6P09_15250</name>
</gene>
<evidence type="ECO:0000313" key="8">
    <source>
        <dbReference type="Proteomes" id="UP000299011"/>
    </source>
</evidence>
<dbReference type="OrthoDB" id="380721at2157"/>
<evidence type="ECO:0000313" key="5">
    <source>
        <dbReference type="Proteomes" id="UP000006469"/>
    </source>
</evidence>
<keyword evidence="6" id="KW-1185">Reference proteome</keyword>